<accession>A0A653L0G4</accession>
<name>A0A653L0G4_AERVE</name>
<sequence>MRNSKRPDSTQLQAWDIENVIPSAVGHIGLVKLLHSPIVAEHTIEPVNGDIFNQQNQTTQNKYFITASESP</sequence>
<reference evidence="1 2" key="1">
    <citation type="submission" date="2019-10" db="EMBL/GenBank/DDBJ databases">
        <authorList>
            <person name="Karimi E."/>
        </authorList>
    </citation>
    <scope>NUCLEOTIDE SEQUENCE [LARGE SCALE GENOMIC DNA]</scope>
    <source>
        <strain evidence="1">Aeromonas sp. 8C</strain>
    </source>
</reference>
<evidence type="ECO:0000313" key="2">
    <source>
        <dbReference type="Proteomes" id="UP000439123"/>
    </source>
</evidence>
<dbReference type="Proteomes" id="UP000439123">
    <property type="component" value="Unassembled WGS sequence"/>
</dbReference>
<proteinExistence type="predicted"/>
<dbReference type="AlphaFoldDB" id="A0A653L0G4"/>
<protein>
    <submittedName>
        <fullName evidence="1">Uncharacterized protein</fullName>
    </submittedName>
</protein>
<organism evidence="1 2">
    <name type="scientific">Aeromonas veronii</name>
    <dbReference type="NCBI Taxonomy" id="654"/>
    <lineage>
        <taxon>Bacteria</taxon>
        <taxon>Pseudomonadati</taxon>
        <taxon>Pseudomonadota</taxon>
        <taxon>Gammaproteobacteria</taxon>
        <taxon>Aeromonadales</taxon>
        <taxon>Aeromonadaceae</taxon>
        <taxon>Aeromonas</taxon>
    </lineage>
</organism>
<gene>
    <name evidence="1" type="ORF">AERO8C_20124</name>
</gene>
<dbReference type="EMBL" id="CABWLC010000012">
    <property type="protein sequence ID" value="VXA84950.1"/>
    <property type="molecule type" value="Genomic_DNA"/>
</dbReference>
<evidence type="ECO:0000313" key="1">
    <source>
        <dbReference type="EMBL" id="VXA84950.1"/>
    </source>
</evidence>